<dbReference type="InterPro" id="IPR012318">
    <property type="entry name" value="HTH_CRP"/>
</dbReference>
<protein>
    <submittedName>
        <fullName evidence="5">Regulatory protein YeiL</fullName>
    </submittedName>
</protein>
<keyword evidence="1" id="KW-0805">Transcription regulation</keyword>
<keyword evidence="3" id="KW-0804">Transcription</keyword>
<dbReference type="InterPro" id="IPR014710">
    <property type="entry name" value="RmlC-like_jellyroll"/>
</dbReference>
<proteinExistence type="predicted"/>
<evidence type="ECO:0000256" key="2">
    <source>
        <dbReference type="ARBA" id="ARBA00023125"/>
    </source>
</evidence>
<dbReference type="Gene3D" id="1.10.10.10">
    <property type="entry name" value="Winged helix-like DNA-binding domain superfamily/Winged helix DNA-binding domain"/>
    <property type="match status" value="1"/>
</dbReference>
<dbReference type="InterPro" id="IPR018490">
    <property type="entry name" value="cNMP-bd_dom_sf"/>
</dbReference>
<dbReference type="PANTHER" id="PTHR24567:SF26">
    <property type="entry name" value="REGULATORY PROTEIN YEIL"/>
    <property type="match status" value="1"/>
</dbReference>
<dbReference type="SUPFAM" id="SSF51206">
    <property type="entry name" value="cAMP-binding domain-like"/>
    <property type="match status" value="1"/>
</dbReference>
<dbReference type="Pfam" id="PF00027">
    <property type="entry name" value="cNMP_binding"/>
    <property type="match status" value="1"/>
</dbReference>
<dbReference type="PANTHER" id="PTHR24567">
    <property type="entry name" value="CRP FAMILY TRANSCRIPTIONAL REGULATORY PROTEIN"/>
    <property type="match status" value="1"/>
</dbReference>
<gene>
    <name evidence="5" type="primary">yeiL</name>
    <name evidence="5" type="ORF">PWN146_04229</name>
</gene>
<dbReference type="GO" id="GO:0003677">
    <property type="term" value="F:DNA binding"/>
    <property type="evidence" value="ECO:0007669"/>
    <property type="project" value="UniProtKB-KW"/>
</dbReference>
<dbReference type="GO" id="GO:0003700">
    <property type="term" value="F:DNA-binding transcription factor activity"/>
    <property type="evidence" value="ECO:0007669"/>
    <property type="project" value="TreeGrafter"/>
</dbReference>
<sequence>MKTVCDSKLKEAFIEAHDLRMALSPPLLAALRLVRVEAGEYLVTQSARLTHLFFLVQGKLQVENYDVNGMHIVFSFETDFSVIGDLELFSQAQRTLFSTVQAVTDALLLAAPIEAINNHALDDPAFLTFICRQLSNKLLNSSLLHANGVLTAEYKLRKFLLFKIKSEGELIELENREALAARLGISVRQLSRALAQLAADGIIQFKNKSLRVVDSQRLADINGSARI</sequence>
<evidence type="ECO:0000313" key="5">
    <source>
        <dbReference type="EMBL" id="SAY45500.1"/>
    </source>
</evidence>
<dbReference type="PROSITE" id="PS50042">
    <property type="entry name" value="CNMP_BINDING_3"/>
    <property type="match status" value="1"/>
</dbReference>
<evidence type="ECO:0000256" key="1">
    <source>
        <dbReference type="ARBA" id="ARBA00023015"/>
    </source>
</evidence>
<keyword evidence="2" id="KW-0238">DNA-binding</keyword>
<dbReference type="GO" id="GO:0005829">
    <property type="term" value="C:cytosol"/>
    <property type="evidence" value="ECO:0007669"/>
    <property type="project" value="TreeGrafter"/>
</dbReference>
<dbReference type="EMBL" id="LT575490">
    <property type="protein sequence ID" value="SAY45500.1"/>
    <property type="molecule type" value="Genomic_DNA"/>
</dbReference>
<dbReference type="Gene3D" id="2.60.120.10">
    <property type="entry name" value="Jelly Rolls"/>
    <property type="match status" value="1"/>
</dbReference>
<evidence type="ECO:0000259" key="4">
    <source>
        <dbReference type="PROSITE" id="PS50042"/>
    </source>
</evidence>
<name>A0A1C3HKB5_SERMA</name>
<dbReference type="AlphaFoldDB" id="A0A1C3HKB5"/>
<reference evidence="5" key="1">
    <citation type="submission" date="2016-05" db="EMBL/GenBank/DDBJ databases">
        <authorList>
            <person name="Cock P.J.A."/>
            <person name="Cock P.J.A."/>
        </authorList>
    </citation>
    <scope>NUCLEOTIDE SEQUENCE</scope>
    <source>
        <strain evidence="5">PWN146_assembly</strain>
    </source>
</reference>
<dbReference type="InterPro" id="IPR036390">
    <property type="entry name" value="WH_DNA-bd_sf"/>
</dbReference>
<evidence type="ECO:0000256" key="3">
    <source>
        <dbReference type="ARBA" id="ARBA00023163"/>
    </source>
</evidence>
<dbReference type="Pfam" id="PF13545">
    <property type="entry name" value="HTH_Crp_2"/>
    <property type="match status" value="1"/>
</dbReference>
<dbReference type="CDD" id="cd00038">
    <property type="entry name" value="CAP_ED"/>
    <property type="match status" value="1"/>
</dbReference>
<accession>A0A1C3HKB5</accession>
<dbReference type="InterPro" id="IPR036388">
    <property type="entry name" value="WH-like_DNA-bd_sf"/>
</dbReference>
<feature type="domain" description="Cyclic nucleotide-binding" evidence="4">
    <location>
        <begin position="27"/>
        <end position="110"/>
    </location>
</feature>
<organism evidence="5">
    <name type="scientific">Serratia marcescens</name>
    <dbReference type="NCBI Taxonomy" id="615"/>
    <lineage>
        <taxon>Bacteria</taxon>
        <taxon>Pseudomonadati</taxon>
        <taxon>Pseudomonadota</taxon>
        <taxon>Gammaproteobacteria</taxon>
        <taxon>Enterobacterales</taxon>
        <taxon>Yersiniaceae</taxon>
        <taxon>Serratia</taxon>
    </lineage>
</organism>
<dbReference type="InterPro" id="IPR050397">
    <property type="entry name" value="Env_Response_Regulators"/>
</dbReference>
<dbReference type="InterPro" id="IPR000595">
    <property type="entry name" value="cNMP-bd_dom"/>
</dbReference>
<dbReference type="SUPFAM" id="SSF46785">
    <property type="entry name" value="Winged helix' DNA-binding domain"/>
    <property type="match status" value="1"/>
</dbReference>